<dbReference type="InterPro" id="IPR003594">
    <property type="entry name" value="HATPase_dom"/>
</dbReference>
<evidence type="ECO:0000256" key="6">
    <source>
        <dbReference type="ARBA" id="ARBA00022840"/>
    </source>
</evidence>
<keyword evidence="4" id="KW-0547">Nucleotide-binding</keyword>
<dbReference type="GO" id="GO:0005524">
    <property type="term" value="F:ATP binding"/>
    <property type="evidence" value="ECO:0007669"/>
    <property type="project" value="UniProtKB-KW"/>
</dbReference>
<dbReference type="GO" id="GO:0004673">
    <property type="term" value="F:protein histidine kinase activity"/>
    <property type="evidence" value="ECO:0007669"/>
    <property type="project" value="UniProtKB-EC"/>
</dbReference>
<keyword evidence="10" id="KW-1185">Reference proteome</keyword>
<dbReference type="PROSITE" id="PS50109">
    <property type="entry name" value="HIS_KIN"/>
    <property type="match status" value="1"/>
</dbReference>
<dbReference type="Gene3D" id="6.10.340.10">
    <property type="match status" value="1"/>
</dbReference>
<keyword evidence="7" id="KW-0812">Transmembrane</keyword>
<keyword evidence="6" id="KW-0067">ATP-binding</keyword>
<keyword evidence="7" id="KW-1133">Transmembrane helix</keyword>
<accession>A0A7Y0HEP4</accession>
<evidence type="ECO:0000256" key="3">
    <source>
        <dbReference type="ARBA" id="ARBA00022679"/>
    </source>
</evidence>
<dbReference type="InterPro" id="IPR036890">
    <property type="entry name" value="HATPase_C_sf"/>
</dbReference>
<keyword evidence="3" id="KW-0808">Transferase</keyword>
<evidence type="ECO:0000259" key="8">
    <source>
        <dbReference type="PROSITE" id="PS50109"/>
    </source>
</evidence>
<comment type="catalytic activity">
    <reaction evidence="1">
        <text>ATP + protein L-histidine = ADP + protein N-phospho-L-histidine.</text>
        <dbReference type="EC" id="2.7.13.3"/>
    </reaction>
</comment>
<evidence type="ECO:0000313" key="9">
    <source>
        <dbReference type="EMBL" id="NMM45081.1"/>
    </source>
</evidence>
<organism evidence="9 10">
    <name type="scientific">Pacificispira spongiicola</name>
    <dbReference type="NCBI Taxonomy" id="2729598"/>
    <lineage>
        <taxon>Bacteria</taxon>
        <taxon>Pseudomonadati</taxon>
        <taxon>Pseudomonadota</taxon>
        <taxon>Alphaproteobacteria</taxon>
        <taxon>Rhodospirillales</taxon>
        <taxon>Rhodospirillaceae</taxon>
        <taxon>Pacificispira</taxon>
    </lineage>
</organism>
<dbReference type="EC" id="2.7.13.3" evidence="2"/>
<comment type="caution">
    <text evidence="9">The sequence shown here is derived from an EMBL/GenBank/DDBJ whole genome shotgun (WGS) entry which is preliminary data.</text>
</comment>
<gene>
    <name evidence="9" type="ORF">HH303_11370</name>
</gene>
<evidence type="ECO:0000256" key="1">
    <source>
        <dbReference type="ARBA" id="ARBA00000085"/>
    </source>
</evidence>
<dbReference type="EMBL" id="JABBNT010000003">
    <property type="protein sequence ID" value="NMM45081.1"/>
    <property type="molecule type" value="Genomic_DNA"/>
</dbReference>
<dbReference type="CDD" id="cd00075">
    <property type="entry name" value="HATPase"/>
    <property type="match status" value="1"/>
</dbReference>
<protein>
    <recommendedName>
        <fullName evidence="2">histidine kinase</fullName>
        <ecNumber evidence="2">2.7.13.3</ecNumber>
    </recommendedName>
</protein>
<dbReference type="PANTHER" id="PTHR44936">
    <property type="entry name" value="SENSOR PROTEIN CREC"/>
    <property type="match status" value="1"/>
</dbReference>
<dbReference type="InterPro" id="IPR005467">
    <property type="entry name" value="His_kinase_dom"/>
</dbReference>
<dbReference type="PRINTS" id="PR00344">
    <property type="entry name" value="BCTRLSENSOR"/>
</dbReference>
<proteinExistence type="predicted"/>
<sequence length="452" mass="49075">MKSLSARLLVLTVLFVMLAEVLIFLPSVARFRETWIADRMTSAHLALLVLESSPHGMISDETAQEILDFIGARGVAARHDDMAVSLMTSMPPAVEETVDLAAEGPVTMISEALAALFREGERIVRIVGPSPRDPEMQLELVMDEAPLNAAILAFGYRILLLSLTISVLTAFMVFLVLRRQLVRPLKRLTWNMIHFRERPEDQSRAIRPSKRSDELGVAERELSAMQTTIREALTQRRHLAALGTAVAKINHDLRGILSSALVVSDRLENSEDPEVRRIAPGLLDAIDRAVALCTRTLNYVGRNETGLDLKAVPLAPAVESAGFGLPNGARLTNRVASQISVFADRDQLARMVGNLLRNAAEAGASRIEVSAEARDGNIVIEIADDGPGLPPRALDNLFKPFEGSARAGGSGLGLSIARELARDHGGDLSLERTAADGTVFIITLPAMEQRQA</sequence>
<dbReference type="RefSeq" id="WP_169625455.1">
    <property type="nucleotide sequence ID" value="NZ_JABBNT010000003.1"/>
</dbReference>
<dbReference type="SUPFAM" id="SSF55874">
    <property type="entry name" value="ATPase domain of HSP90 chaperone/DNA topoisomerase II/histidine kinase"/>
    <property type="match status" value="1"/>
</dbReference>
<dbReference type="PANTHER" id="PTHR44936:SF10">
    <property type="entry name" value="SENSOR PROTEIN RSTB"/>
    <property type="match status" value="1"/>
</dbReference>
<name>A0A7Y0HEP4_9PROT</name>
<evidence type="ECO:0000256" key="4">
    <source>
        <dbReference type="ARBA" id="ARBA00022741"/>
    </source>
</evidence>
<dbReference type="InterPro" id="IPR004358">
    <property type="entry name" value="Sig_transdc_His_kin-like_C"/>
</dbReference>
<dbReference type="Proteomes" id="UP000539372">
    <property type="component" value="Unassembled WGS sequence"/>
</dbReference>
<evidence type="ECO:0000256" key="5">
    <source>
        <dbReference type="ARBA" id="ARBA00022777"/>
    </source>
</evidence>
<evidence type="ECO:0000313" key="10">
    <source>
        <dbReference type="Proteomes" id="UP000539372"/>
    </source>
</evidence>
<dbReference type="InterPro" id="IPR050980">
    <property type="entry name" value="2C_sensor_his_kinase"/>
</dbReference>
<keyword evidence="7" id="KW-0472">Membrane</keyword>
<evidence type="ECO:0000256" key="2">
    <source>
        <dbReference type="ARBA" id="ARBA00012438"/>
    </source>
</evidence>
<dbReference type="Gene3D" id="3.30.565.10">
    <property type="entry name" value="Histidine kinase-like ATPase, C-terminal domain"/>
    <property type="match status" value="1"/>
</dbReference>
<dbReference type="Pfam" id="PF02518">
    <property type="entry name" value="HATPase_c"/>
    <property type="match status" value="1"/>
</dbReference>
<reference evidence="9 10" key="1">
    <citation type="submission" date="2020-04" db="EMBL/GenBank/DDBJ databases">
        <title>Rhodospirillaceae bacterium KN72 isolated from deep sea.</title>
        <authorList>
            <person name="Zhang D.-C."/>
        </authorList>
    </citation>
    <scope>NUCLEOTIDE SEQUENCE [LARGE SCALE GENOMIC DNA]</scope>
    <source>
        <strain evidence="9 10">KN72</strain>
    </source>
</reference>
<keyword evidence="5 9" id="KW-0418">Kinase</keyword>
<feature type="domain" description="Histidine kinase" evidence="8">
    <location>
        <begin position="248"/>
        <end position="448"/>
    </location>
</feature>
<dbReference type="AlphaFoldDB" id="A0A7Y0HEP4"/>
<evidence type="ECO:0000256" key="7">
    <source>
        <dbReference type="SAM" id="Phobius"/>
    </source>
</evidence>
<dbReference type="SMART" id="SM00387">
    <property type="entry name" value="HATPase_c"/>
    <property type="match status" value="1"/>
</dbReference>
<feature type="transmembrane region" description="Helical" evidence="7">
    <location>
        <begin position="154"/>
        <end position="177"/>
    </location>
</feature>